<name>A0A8H4VVU3_9HELO</name>
<proteinExistence type="inferred from homology"/>
<dbReference type="Pfam" id="PF05368">
    <property type="entry name" value="NmrA"/>
    <property type="match status" value="1"/>
</dbReference>
<protein>
    <recommendedName>
        <fullName evidence="3">NmrA-like domain-containing protein</fullName>
    </recommendedName>
</protein>
<dbReference type="Gene3D" id="3.40.50.720">
    <property type="entry name" value="NAD(P)-binding Rossmann-like Domain"/>
    <property type="match status" value="1"/>
</dbReference>
<gene>
    <name evidence="4" type="ORF">G7Y89_g13674</name>
</gene>
<evidence type="ECO:0000259" key="3">
    <source>
        <dbReference type="Pfam" id="PF05368"/>
    </source>
</evidence>
<keyword evidence="5" id="KW-1185">Reference proteome</keyword>
<evidence type="ECO:0000256" key="1">
    <source>
        <dbReference type="ARBA" id="ARBA00006328"/>
    </source>
</evidence>
<dbReference type="Proteomes" id="UP000566819">
    <property type="component" value="Unassembled WGS sequence"/>
</dbReference>
<comment type="caution">
    <text evidence="4">The sequence shown here is derived from an EMBL/GenBank/DDBJ whole genome shotgun (WGS) entry which is preliminary data.</text>
</comment>
<sequence>MSDIKILTIFGATGRKETLLLLTARQDTDVLCFLEQGGSVLKYVLADPILSKTYRIRIITRDLSNALLAPLSEKGVEIFQADANSLPSLKLALAGTHTVFTLTSSTFTPNAKTLEITQGKNIADAAISAGVSYFIFSTLPNITKISGGKYTQVHHFDAKAEIEEYIRTLPIKSAFYNPGSFMQNFLNALAPQKQPDGTYVIATVGSPETRLPLLDPVGDSGKFVGAILAEPEKYEGKTLCAAGSLYTFEECARIIGQISGKKVVYLQIDESVLRGMVPKELADTYVEMAFYYQDFGYFGPGTEELVQWASENATRVLTGFEEWLKSNPLPSLEA</sequence>
<dbReference type="InterPro" id="IPR008030">
    <property type="entry name" value="NmrA-like"/>
</dbReference>
<dbReference type="InterPro" id="IPR036291">
    <property type="entry name" value="NAD(P)-bd_dom_sf"/>
</dbReference>
<accession>A0A8H4VVU3</accession>
<dbReference type="EMBL" id="JAAMPI010001639">
    <property type="protein sequence ID" value="KAF4624493.1"/>
    <property type="molecule type" value="Genomic_DNA"/>
</dbReference>
<evidence type="ECO:0000256" key="2">
    <source>
        <dbReference type="ARBA" id="ARBA00022857"/>
    </source>
</evidence>
<keyword evidence="2" id="KW-0521">NADP</keyword>
<dbReference type="GO" id="GO:0005634">
    <property type="term" value="C:nucleus"/>
    <property type="evidence" value="ECO:0007669"/>
    <property type="project" value="TreeGrafter"/>
</dbReference>
<reference evidence="4 5" key="1">
    <citation type="submission" date="2020-03" db="EMBL/GenBank/DDBJ databases">
        <title>Draft Genome Sequence of Cudoniella acicularis.</title>
        <authorList>
            <person name="Buettner E."/>
            <person name="Kellner H."/>
        </authorList>
    </citation>
    <scope>NUCLEOTIDE SEQUENCE [LARGE SCALE GENOMIC DNA]</scope>
    <source>
        <strain evidence="4 5">DSM 108380</strain>
    </source>
</reference>
<dbReference type="PANTHER" id="PTHR42748">
    <property type="entry name" value="NITROGEN METABOLITE REPRESSION PROTEIN NMRA FAMILY MEMBER"/>
    <property type="match status" value="1"/>
</dbReference>
<dbReference type="InterPro" id="IPR051164">
    <property type="entry name" value="NmrA-like_oxidored"/>
</dbReference>
<feature type="domain" description="NmrA-like" evidence="3">
    <location>
        <begin position="36"/>
        <end position="324"/>
    </location>
</feature>
<dbReference type="CDD" id="cd05251">
    <property type="entry name" value="NmrA_like_SDR_a"/>
    <property type="match status" value="1"/>
</dbReference>
<dbReference type="OrthoDB" id="3358371at2759"/>
<comment type="similarity">
    <text evidence="1">Belongs to the NmrA-type oxidoreductase family.</text>
</comment>
<evidence type="ECO:0000313" key="4">
    <source>
        <dbReference type="EMBL" id="KAF4624493.1"/>
    </source>
</evidence>
<dbReference type="PANTHER" id="PTHR42748:SF11">
    <property type="entry name" value="NMRA-LIKE DOMAIN-CONTAINING PROTEIN"/>
    <property type="match status" value="1"/>
</dbReference>
<dbReference type="AlphaFoldDB" id="A0A8H4VVU3"/>
<dbReference type="SUPFAM" id="SSF51735">
    <property type="entry name" value="NAD(P)-binding Rossmann-fold domains"/>
    <property type="match status" value="1"/>
</dbReference>
<dbReference type="Gene3D" id="3.90.25.10">
    <property type="entry name" value="UDP-galactose 4-epimerase, domain 1"/>
    <property type="match status" value="1"/>
</dbReference>
<evidence type="ECO:0000313" key="5">
    <source>
        <dbReference type="Proteomes" id="UP000566819"/>
    </source>
</evidence>
<organism evidence="4 5">
    <name type="scientific">Cudoniella acicularis</name>
    <dbReference type="NCBI Taxonomy" id="354080"/>
    <lineage>
        <taxon>Eukaryota</taxon>
        <taxon>Fungi</taxon>
        <taxon>Dikarya</taxon>
        <taxon>Ascomycota</taxon>
        <taxon>Pezizomycotina</taxon>
        <taxon>Leotiomycetes</taxon>
        <taxon>Helotiales</taxon>
        <taxon>Tricladiaceae</taxon>
        <taxon>Cudoniella</taxon>
    </lineage>
</organism>